<name>Q232G7_TETTS</name>
<accession>Q232G7</accession>
<evidence type="ECO:0000313" key="3">
    <source>
        <dbReference type="Proteomes" id="UP000009168"/>
    </source>
</evidence>
<feature type="signal peptide" evidence="1">
    <location>
        <begin position="1"/>
        <end position="21"/>
    </location>
</feature>
<dbReference type="Proteomes" id="UP000009168">
    <property type="component" value="Unassembled WGS sequence"/>
</dbReference>
<evidence type="ECO:0000256" key="1">
    <source>
        <dbReference type="SAM" id="SignalP"/>
    </source>
</evidence>
<keyword evidence="2" id="KW-0472">Membrane</keyword>
<dbReference type="HOGENOM" id="CLU_356632_0_0_1"/>
<feature type="chain" id="PRO_5004201275" evidence="1">
    <location>
        <begin position="22"/>
        <end position="739"/>
    </location>
</feature>
<gene>
    <name evidence="2" type="ORF">TTHERM_00594300</name>
</gene>
<reference evidence="3" key="1">
    <citation type="journal article" date="2006" name="PLoS Biol.">
        <title>Macronuclear genome sequence of the ciliate Tetrahymena thermophila, a model eukaryote.</title>
        <authorList>
            <person name="Eisen J.A."/>
            <person name="Coyne R.S."/>
            <person name="Wu M."/>
            <person name="Wu D."/>
            <person name="Thiagarajan M."/>
            <person name="Wortman J.R."/>
            <person name="Badger J.H."/>
            <person name="Ren Q."/>
            <person name="Amedeo P."/>
            <person name="Jones K.M."/>
            <person name="Tallon L.J."/>
            <person name="Delcher A.L."/>
            <person name="Salzberg S.L."/>
            <person name="Silva J.C."/>
            <person name="Haas B.J."/>
            <person name="Majoros W.H."/>
            <person name="Farzad M."/>
            <person name="Carlton J.M."/>
            <person name="Smith R.K. Jr."/>
            <person name="Garg J."/>
            <person name="Pearlman R.E."/>
            <person name="Karrer K.M."/>
            <person name="Sun L."/>
            <person name="Manning G."/>
            <person name="Elde N.C."/>
            <person name="Turkewitz A.P."/>
            <person name="Asai D.J."/>
            <person name="Wilkes D.E."/>
            <person name="Wang Y."/>
            <person name="Cai H."/>
            <person name="Collins K."/>
            <person name="Stewart B.A."/>
            <person name="Lee S.R."/>
            <person name="Wilamowska K."/>
            <person name="Weinberg Z."/>
            <person name="Ruzzo W.L."/>
            <person name="Wloga D."/>
            <person name="Gaertig J."/>
            <person name="Frankel J."/>
            <person name="Tsao C.-C."/>
            <person name="Gorovsky M.A."/>
            <person name="Keeling P.J."/>
            <person name="Waller R.F."/>
            <person name="Patron N.J."/>
            <person name="Cherry J.M."/>
            <person name="Stover N.A."/>
            <person name="Krieger C.J."/>
            <person name="del Toro C."/>
            <person name="Ryder H.F."/>
            <person name="Williamson S.C."/>
            <person name="Barbeau R.A."/>
            <person name="Hamilton E.P."/>
            <person name="Orias E."/>
        </authorList>
    </citation>
    <scope>NUCLEOTIDE SEQUENCE [LARGE SCALE GENOMIC DNA]</scope>
    <source>
        <strain evidence="3">SB210</strain>
    </source>
</reference>
<dbReference type="KEGG" id="tet:TTHERM_00594300"/>
<keyword evidence="3" id="KW-1185">Reference proteome</keyword>
<keyword evidence="1" id="KW-0732">Signal</keyword>
<organism evidence="2 3">
    <name type="scientific">Tetrahymena thermophila (strain SB210)</name>
    <dbReference type="NCBI Taxonomy" id="312017"/>
    <lineage>
        <taxon>Eukaryota</taxon>
        <taxon>Sar</taxon>
        <taxon>Alveolata</taxon>
        <taxon>Ciliophora</taxon>
        <taxon>Intramacronucleata</taxon>
        <taxon>Oligohymenophorea</taxon>
        <taxon>Hymenostomatida</taxon>
        <taxon>Tetrahymenina</taxon>
        <taxon>Tetrahymenidae</taxon>
        <taxon>Tetrahymena</taxon>
    </lineage>
</organism>
<sequence length="739" mass="82430">MKTTIIIALIAFSMLLPICFAQMTKPEDLSTFCSYIGNKYNRYIQQNSDSFQRCTYCQYKYNDPSDPVFGGCASCPNFKDGSCTSCVSGYVLFNGKCVSCGNGVKSCTIANQNFLKDPVIQQVLSDISNSTLKTQQQKNIEEMKIYQQYLAIRADECVDSSSSDGVVAEIGSVCKKIQNCDKIDRTSTTVSCSKCKAGFYFDSHFSCTEQCKADIVFFNNDKYEKQESKVCSDCTYKGLCKTCPAGTVQVSSKNQDALKDSTLMVCQKCMDNCQQCSVSDSLTSHIQCDICSSGFFYNSDKNTCDQCNIDSLLINKPSDSQRSSIKLVCSGNSFNQINWSASYVTQNDLLNQTFTYSIKTVNNNQAFICGEGAIDCELKDGNVINKTCLYGYALKDNKCVSCDTLAKNSILCQYNDKLNAYIPTLCKVGSQFDIPYADSYSLQITIDEVDGLVKEGIVKSYSDVPNPDTWCQINTKQCKSFASLRQKIALNISDDKFKGACNDCFTDDSIPKLQRKISSQDFYQFDDGQTQKCLRCSDQNAVSCKQIDNQIQTIQCSSHYYLSVNNECLPIKSEDQIKQIDNCLSQKQNKNNDGSDSQLCVVCAENYHLSNDNSACQPNSIENCAEQEDTTCKRCIQDGKQYYLKDNKCISIPQGCASYQNGNCSVCQYSYKPVNITDVQVCIPCYQEFNNAQALIQYDCPGKVKKSQLENDDGLSVQPKSNSMVLLFSAIYFILFLVF</sequence>
<dbReference type="InParanoid" id="Q232G7"/>
<protein>
    <submittedName>
        <fullName evidence="2">Transmembrane protein, putative</fullName>
    </submittedName>
</protein>
<keyword evidence="2" id="KW-0812">Transmembrane</keyword>
<proteinExistence type="predicted"/>
<dbReference type="EMBL" id="GG662781">
    <property type="protein sequence ID" value="EAR91445.1"/>
    <property type="molecule type" value="Genomic_DNA"/>
</dbReference>
<evidence type="ECO:0000313" key="2">
    <source>
        <dbReference type="EMBL" id="EAR91445.1"/>
    </source>
</evidence>
<dbReference type="GeneID" id="7834088"/>
<dbReference type="RefSeq" id="XP_001011690.1">
    <property type="nucleotide sequence ID" value="XM_001011690.3"/>
</dbReference>
<dbReference type="AlphaFoldDB" id="Q232G7"/>